<evidence type="ECO:0000313" key="8">
    <source>
        <dbReference type="Proteomes" id="UP001147695"/>
    </source>
</evidence>
<dbReference type="PIRSF" id="PIRSF000332">
    <property type="entry name" value="FMO"/>
    <property type="match status" value="1"/>
</dbReference>
<dbReference type="PANTHER" id="PTHR23023">
    <property type="entry name" value="DIMETHYLANILINE MONOOXYGENASE"/>
    <property type="match status" value="1"/>
</dbReference>
<name>A0A9W9QGS6_PENBR</name>
<dbReference type="InterPro" id="IPR020946">
    <property type="entry name" value="Flavin_mOase-like"/>
</dbReference>
<dbReference type="InterPro" id="IPR050346">
    <property type="entry name" value="FMO-like"/>
</dbReference>
<sequence>MDHSPIDVAVIGAGISGVVTAGHLLAAGINVTVFERSHAAGGVWLYDKRTPIEAQYPSPRPTASQEYVKDDRDEEERKTLLHAPPGPCYESLTNNVSTPLLETKLNAWPEGTGPFVKHHVLKSYIQDTSRKAGVESVTKFGARVERVHKNGSTWEVHWSTLGGSDQEGLEEQVATFDSVIVASGHYHTPLVPDIKGLAEAKTRWPSQIFHSKSFRRSEGFEGKSVLLVGGGVSAIDIAKELSMTAKKIYQSTRNGAFDLPETALPSNATRISEIEEIEVSTPEASTEHLPLVAHLKDGHSLEGVDAIILCTGYQLAFPFLGELNDHSLLATEADDTVLVTDGTQVHNLHKDIFWIPDPTLAFVGIPFYTATFSLFEFQAIAVTAFLSGVAKLPSIDYLREEYNIRQKEKGYGRSFHSLKDQEQPYVKEVLEWVNAGRAEKGLSLIEGHTKAWIQERNALGERLRLILAGQLPRADALKSPLAVQIAV</sequence>
<dbReference type="InterPro" id="IPR000960">
    <property type="entry name" value="Flavin_mOase"/>
</dbReference>
<dbReference type="GO" id="GO:0050660">
    <property type="term" value="F:flavin adenine dinucleotide binding"/>
    <property type="evidence" value="ECO:0007669"/>
    <property type="project" value="InterPro"/>
</dbReference>
<evidence type="ECO:0000313" key="7">
    <source>
        <dbReference type="EMBL" id="KAJ5334441.1"/>
    </source>
</evidence>
<evidence type="ECO:0000256" key="3">
    <source>
        <dbReference type="ARBA" id="ARBA00022827"/>
    </source>
</evidence>
<dbReference type="AlphaFoldDB" id="A0A9W9QGS6"/>
<comment type="caution">
    <text evidence="7">The sequence shown here is derived from an EMBL/GenBank/DDBJ whole genome shotgun (WGS) entry which is preliminary data.</text>
</comment>
<accession>A0A9W9QGS6</accession>
<comment type="similarity">
    <text evidence="1">Belongs to the FMO family.</text>
</comment>
<organism evidence="7 8">
    <name type="scientific">Penicillium brevicompactum</name>
    <dbReference type="NCBI Taxonomy" id="5074"/>
    <lineage>
        <taxon>Eukaryota</taxon>
        <taxon>Fungi</taxon>
        <taxon>Dikarya</taxon>
        <taxon>Ascomycota</taxon>
        <taxon>Pezizomycotina</taxon>
        <taxon>Eurotiomycetes</taxon>
        <taxon>Eurotiomycetidae</taxon>
        <taxon>Eurotiales</taxon>
        <taxon>Aspergillaceae</taxon>
        <taxon>Penicillium</taxon>
    </lineage>
</organism>
<dbReference type="Pfam" id="PF13450">
    <property type="entry name" value="NAD_binding_8"/>
    <property type="match status" value="1"/>
</dbReference>
<keyword evidence="4" id="KW-0521">NADP</keyword>
<keyword evidence="5" id="KW-0560">Oxidoreductase</keyword>
<dbReference type="InterPro" id="IPR036188">
    <property type="entry name" value="FAD/NAD-bd_sf"/>
</dbReference>
<gene>
    <name evidence="7" type="ORF">N7452_006844</name>
</gene>
<proteinExistence type="inferred from homology"/>
<protein>
    <submittedName>
        <fullName evidence="7">Uncharacterized protein</fullName>
    </submittedName>
</protein>
<reference evidence="7" key="2">
    <citation type="journal article" date="2023" name="IMA Fungus">
        <title>Comparative genomic study of the Penicillium genus elucidates a diverse pangenome and 15 lateral gene transfer events.</title>
        <authorList>
            <person name="Petersen C."/>
            <person name="Sorensen T."/>
            <person name="Nielsen M.R."/>
            <person name="Sondergaard T.E."/>
            <person name="Sorensen J.L."/>
            <person name="Fitzpatrick D.A."/>
            <person name="Frisvad J.C."/>
            <person name="Nielsen K.L."/>
        </authorList>
    </citation>
    <scope>NUCLEOTIDE SEQUENCE</scope>
    <source>
        <strain evidence="7">IBT 35673</strain>
    </source>
</reference>
<evidence type="ECO:0000256" key="5">
    <source>
        <dbReference type="ARBA" id="ARBA00023002"/>
    </source>
</evidence>
<dbReference type="SUPFAM" id="SSF51905">
    <property type="entry name" value="FAD/NAD(P)-binding domain"/>
    <property type="match status" value="2"/>
</dbReference>
<evidence type="ECO:0000256" key="6">
    <source>
        <dbReference type="SAM" id="MobiDB-lite"/>
    </source>
</evidence>
<evidence type="ECO:0000256" key="4">
    <source>
        <dbReference type="ARBA" id="ARBA00022857"/>
    </source>
</evidence>
<dbReference type="Pfam" id="PF00743">
    <property type="entry name" value="FMO-like"/>
    <property type="match status" value="2"/>
</dbReference>
<dbReference type="PRINTS" id="PR00419">
    <property type="entry name" value="ADXRDTASE"/>
</dbReference>
<dbReference type="GO" id="GO:0004499">
    <property type="term" value="F:N,N-dimethylaniline monooxygenase activity"/>
    <property type="evidence" value="ECO:0007669"/>
    <property type="project" value="InterPro"/>
</dbReference>
<feature type="region of interest" description="Disordered" evidence="6">
    <location>
        <begin position="54"/>
        <end position="74"/>
    </location>
</feature>
<dbReference type="GO" id="GO:0050661">
    <property type="term" value="F:NADP binding"/>
    <property type="evidence" value="ECO:0007669"/>
    <property type="project" value="InterPro"/>
</dbReference>
<evidence type="ECO:0000256" key="1">
    <source>
        <dbReference type="ARBA" id="ARBA00009183"/>
    </source>
</evidence>
<dbReference type="EMBL" id="JAPZBQ010000004">
    <property type="protein sequence ID" value="KAJ5334441.1"/>
    <property type="molecule type" value="Genomic_DNA"/>
</dbReference>
<keyword evidence="2" id="KW-0285">Flavoprotein</keyword>
<keyword evidence="3" id="KW-0274">FAD</keyword>
<evidence type="ECO:0000256" key="2">
    <source>
        <dbReference type="ARBA" id="ARBA00022630"/>
    </source>
</evidence>
<dbReference type="Proteomes" id="UP001147695">
    <property type="component" value="Unassembled WGS sequence"/>
</dbReference>
<dbReference type="Gene3D" id="3.50.50.60">
    <property type="entry name" value="FAD/NAD(P)-binding domain"/>
    <property type="match status" value="2"/>
</dbReference>
<reference evidence="7" key="1">
    <citation type="submission" date="2022-12" db="EMBL/GenBank/DDBJ databases">
        <authorList>
            <person name="Petersen C."/>
        </authorList>
    </citation>
    <scope>NUCLEOTIDE SEQUENCE</scope>
    <source>
        <strain evidence="7">IBT 35673</strain>
    </source>
</reference>